<keyword evidence="1" id="KW-0732">Signal</keyword>
<dbReference type="EMBL" id="CP118605">
    <property type="protein sequence ID" value="WGL18382.1"/>
    <property type="molecule type" value="Genomic_DNA"/>
</dbReference>
<proteinExistence type="predicted"/>
<dbReference type="InterPro" id="IPR025488">
    <property type="entry name" value="DUF4380"/>
</dbReference>
<name>A0ABY8NJX9_9GAMM</name>
<evidence type="ECO:0000313" key="2">
    <source>
        <dbReference type="EMBL" id="WGL18382.1"/>
    </source>
</evidence>
<keyword evidence="3" id="KW-1185">Reference proteome</keyword>
<dbReference type="Pfam" id="PF14315">
    <property type="entry name" value="DUF4380"/>
    <property type="match status" value="1"/>
</dbReference>
<dbReference type="Proteomes" id="UP001236500">
    <property type="component" value="Chromosome"/>
</dbReference>
<feature type="signal peptide" evidence="1">
    <location>
        <begin position="1"/>
        <end position="24"/>
    </location>
</feature>
<reference evidence="2 3" key="1">
    <citation type="submission" date="2023-02" db="EMBL/GenBank/DDBJ databases">
        <title>Description and genomic characterization of Microbulbifer bruguierae sp. nov., isolated from the sediment of mangrove plant Bruguiera sexangula.</title>
        <authorList>
            <person name="Long M."/>
        </authorList>
    </citation>
    <scope>NUCLEOTIDE SEQUENCE [LARGE SCALE GENOMIC DNA]</scope>
    <source>
        <strain evidence="2 3">H12</strain>
    </source>
</reference>
<sequence>MRDYRALMAALLLCSSAYSTNCAAADLPARQRLANDYLRYEFTADIGGRGLAFSIPGYPNLLKVDEQLLAQPIPPVTAEGENFGYLGHIVWIGPQQNWWRFQSVNTSRRDSRADWPPDPYTVLGENTLHWESPSHAVLSSTPSPVTGLQLTRHAKLDGDRLVHTVTASNTRDNSVAWDIWFNSRVASNTQVLVPVKDFSGDVRIAQFDGNPAPDQQVQKMGFFDFKRTGKSKAKAFIQPAAGWLAAFAADQVFIIEFPLQPRSAIHPAQGQVELYLDYDPENPAAGLLELEVHGPYVQLAPGETMSASEQWRAIAYSGENNLQAKVAFLQRLGYGR</sequence>
<evidence type="ECO:0000256" key="1">
    <source>
        <dbReference type="SAM" id="SignalP"/>
    </source>
</evidence>
<organism evidence="2 3">
    <name type="scientific">Microbulbifer bruguierae</name>
    <dbReference type="NCBI Taxonomy" id="3029061"/>
    <lineage>
        <taxon>Bacteria</taxon>
        <taxon>Pseudomonadati</taxon>
        <taxon>Pseudomonadota</taxon>
        <taxon>Gammaproteobacteria</taxon>
        <taxon>Cellvibrionales</taxon>
        <taxon>Microbulbiferaceae</taxon>
        <taxon>Microbulbifer</taxon>
    </lineage>
</organism>
<evidence type="ECO:0000313" key="3">
    <source>
        <dbReference type="Proteomes" id="UP001236500"/>
    </source>
</evidence>
<feature type="chain" id="PRO_5046094609" evidence="1">
    <location>
        <begin position="25"/>
        <end position="336"/>
    </location>
</feature>
<accession>A0ABY8NJX9</accession>
<dbReference type="RefSeq" id="WP_280322366.1">
    <property type="nucleotide sequence ID" value="NZ_CP118605.1"/>
</dbReference>
<protein>
    <submittedName>
        <fullName evidence="2">DUF4380 domain-containing protein</fullName>
    </submittedName>
</protein>
<gene>
    <name evidence="2" type="ORF">PVT68_08810</name>
</gene>